<organism evidence="1 2">
    <name type="scientific">Orchesella dallaii</name>
    <dbReference type="NCBI Taxonomy" id="48710"/>
    <lineage>
        <taxon>Eukaryota</taxon>
        <taxon>Metazoa</taxon>
        <taxon>Ecdysozoa</taxon>
        <taxon>Arthropoda</taxon>
        <taxon>Hexapoda</taxon>
        <taxon>Collembola</taxon>
        <taxon>Entomobryomorpha</taxon>
        <taxon>Entomobryoidea</taxon>
        <taxon>Orchesellidae</taxon>
        <taxon>Orchesellinae</taxon>
        <taxon>Orchesella</taxon>
    </lineage>
</organism>
<evidence type="ECO:0000313" key="2">
    <source>
        <dbReference type="Proteomes" id="UP001642540"/>
    </source>
</evidence>
<keyword evidence="2" id="KW-1185">Reference proteome</keyword>
<evidence type="ECO:0008006" key="3">
    <source>
        <dbReference type="Google" id="ProtNLM"/>
    </source>
</evidence>
<accession>A0ABP1Q329</accession>
<protein>
    <recommendedName>
        <fullName evidence="3">Endonuclease/exonuclease/phosphatase domain-containing protein</fullName>
    </recommendedName>
</protein>
<reference evidence="1 2" key="1">
    <citation type="submission" date="2024-08" db="EMBL/GenBank/DDBJ databases">
        <authorList>
            <person name="Cucini C."/>
            <person name="Frati F."/>
        </authorList>
    </citation>
    <scope>NUCLEOTIDE SEQUENCE [LARGE SCALE GENOMIC DNA]</scope>
</reference>
<proteinExistence type="predicted"/>
<dbReference type="Proteomes" id="UP001642540">
    <property type="component" value="Unassembled WGS sequence"/>
</dbReference>
<comment type="caution">
    <text evidence="1">The sequence shown here is derived from an EMBL/GenBank/DDBJ whole genome shotgun (WGS) entry which is preliminary data.</text>
</comment>
<sequence length="87" mass="9799">MNSLDLHTIDACSSLVIGGDFNARAEEFKDFLSSLPVPDTKEDKPSDLYMKISSAIKDAANDTETVYPGRPQNYQRRNEPAMVRYEL</sequence>
<name>A0ABP1Q329_9HEXA</name>
<dbReference type="EMBL" id="CAXLJM020000020">
    <property type="protein sequence ID" value="CAL8087352.1"/>
    <property type="molecule type" value="Genomic_DNA"/>
</dbReference>
<evidence type="ECO:0000313" key="1">
    <source>
        <dbReference type="EMBL" id="CAL8087352.1"/>
    </source>
</evidence>
<gene>
    <name evidence="1" type="ORF">ODALV1_LOCUS6709</name>
</gene>